<dbReference type="EMBL" id="VJMJ01000076">
    <property type="protein sequence ID" value="KAF0738380.1"/>
    <property type="molecule type" value="Genomic_DNA"/>
</dbReference>
<feature type="region of interest" description="Disordered" evidence="1">
    <location>
        <begin position="1"/>
        <end position="25"/>
    </location>
</feature>
<dbReference type="Proteomes" id="UP000481153">
    <property type="component" value="Unassembled WGS sequence"/>
</dbReference>
<feature type="compositionally biased region" description="Polar residues" evidence="1">
    <location>
        <begin position="15"/>
        <end position="25"/>
    </location>
</feature>
<evidence type="ECO:0000256" key="1">
    <source>
        <dbReference type="SAM" id="MobiDB-lite"/>
    </source>
</evidence>
<accession>A0A6G0XDS3</accession>
<sequence length="115" mass="12645">METSTSACFERSNSDEPTSSAGFNTSRKPCFVRMIAGFSKNGRMGCCATTNVLFYNITFLGDESWTIDHKAICTTPRTPSSKIYPSKPASLKLTHVILVLSTDNECRRSDECSST</sequence>
<protein>
    <submittedName>
        <fullName evidence="2">Uncharacterized protein</fullName>
    </submittedName>
</protein>
<reference evidence="2 3" key="1">
    <citation type="submission" date="2019-07" db="EMBL/GenBank/DDBJ databases">
        <title>Genomics analysis of Aphanomyces spp. identifies a new class of oomycete effector associated with host adaptation.</title>
        <authorList>
            <person name="Gaulin E."/>
        </authorList>
    </citation>
    <scope>NUCLEOTIDE SEQUENCE [LARGE SCALE GENOMIC DNA]</scope>
    <source>
        <strain evidence="2 3">ATCC 201684</strain>
    </source>
</reference>
<name>A0A6G0XDS3_9STRA</name>
<gene>
    <name evidence="2" type="ORF">Ae201684_005816</name>
</gene>
<comment type="caution">
    <text evidence="2">The sequence shown here is derived from an EMBL/GenBank/DDBJ whole genome shotgun (WGS) entry which is preliminary data.</text>
</comment>
<evidence type="ECO:0000313" key="2">
    <source>
        <dbReference type="EMBL" id="KAF0738380.1"/>
    </source>
</evidence>
<keyword evidence="3" id="KW-1185">Reference proteome</keyword>
<proteinExistence type="predicted"/>
<dbReference type="AlphaFoldDB" id="A0A6G0XDS3"/>
<evidence type="ECO:0000313" key="3">
    <source>
        <dbReference type="Proteomes" id="UP000481153"/>
    </source>
</evidence>
<organism evidence="2 3">
    <name type="scientific">Aphanomyces euteiches</name>
    <dbReference type="NCBI Taxonomy" id="100861"/>
    <lineage>
        <taxon>Eukaryota</taxon>
        <taxon>Sar</taxon>
        <taxon>Stramenopiles</taxon>
        <taxon>Oomycota</taxon>
        <taxon>Saprolegniomycetes</taxon>
        <taxon>Saprolegniales</taxon>
        <taxon>Verrucalvaceae</taxon>
        <taxon>Aphanomyces</taxon>
    </lineage>
</organism>